<dbReference type="GO" id="GO:0015095">
    <property type="term" value="F:magnesium ion transmembrane transporter activity"/>
    <property type="evidence" value="ECO:0007669"/>
    <property type="project" value="TreeGrafter"/>
</dbReference>
<reference evidence="3 4" key="1">
    <citation type="submission" date="2019-09" db="EMBL/GenBank/DDBJ databases">
        <title>A chromosome-level genome assembly of the Chinese tupelo Nyssa sinensis.</title>
        <authorList>
            <person name="Yang X."/>
            <person name="Kang M."/>
            <person name="Yang Y."/>
            <person name="Xiong H."/>
            <person name="Wang M."/>
            <person name="Zhang Z."/>
            <person name="Wang Z."/>
            <person name="Wu H."/>
            <person name="Ma T."/>
            <person name="Liu J."/>
            <person name="Xi Z."/>
        </authorList>
    </citation>
    <scope>NUCLEOTIDE SEQUENCE [LARGE SCALE GENOMIC DNA]</scope>
    <source>
        <strain evidence="3">J267</strain>
        <tissue evidence="3">Leaf</tissue>
    </source>
</reference>
<keyword evidence="2" id="KW-0812">Transmembrane</keyword>
<evidence type="ECO:0000313" key="4">
    <source>
        <dbReference type="Proteomes" id="UP000325577"/>
    </source>
</evidence>
<keyword evidence="2" id="KW-0813">Transport</keyword>
<comment type="similarity">
    <text evidence="1 2">Belongs to the CorA metal ion transporter (MIT) (TC 1.A.35.5) family.</text>
</comment>
<dbReference type="Pfam" id="PF22099">
    <property type="entry name" value="MRS2-like"/>
    <property type="match status" value="2"/>
</dbReference>
<dbReference type="GO" id="GO:0016020">
    <property type="term" value="C:membrane"/>
    <property type="evidence" value="ECO:0007669"/>
    <property type="project" value="UniProtKB-SubCell"/>
</dbReference>
<keyword evidence="2" id="KW-0460">Magnesium</keyword>
<gene>
    <name evidence="3" type="ORF">F0562_005817</name>
</gene>
<proteinExistence type="inferred from homology"/>
<sequence>MTVLEADDETQTLEQEAYPALDELTSKISTLNLERVRQIKSRLVAMSGRVQKVRNELEHLLDDDNDMAEMYLTEKLSGHLMEQTSLREELNSEALEVDEERAEESKSEHNSLISTSFKPNIEELEMLLEAYFAQIDGISQKLFHMNEYVDDTEDCINITLDDKQNQLLQMGVMLSTANMIINAGIVVVGLFGMNIGISLFDGQPVQFWETTFGTVGGCVALYLFAVGCALNDYVSVVKKMGCEILELLADGLDIQPRNVFSKLLMDEHSDSVFRLNHYPPYPELQDMNGRNLIRFGEHTDPQIISVLRSNNICISFSNHLHLFTIR</sequence>
<feature type="transmembrane region" description="Helical" evidence="2">
    <location>
        <begin position="212"/>
        <end position="230"/>
    </location>
</feature>
<dbReference type="AlphaFoldDB" id="A0A5J5ALI7"/>
<keyword evidence="2" id="KW-1133">Transmembrane helix</keyword>
<dbReference type="PANTHER" id="PTHR13890">
    <property type="entry name" value="RNA SPLICING PROTEIN MRS2, MITOCHONDRIAL"/>
    <property type="match status" value="1"/>
</dbReference>
<evidence type="ECO:0000256" key="2">
    <source>
        <dbReference type="RuleBase" id="RU366041"/>
    </source>
</evidence>
<protein>
    <recommendedName>
        <fullName evidence="2">Magnesium transporter</fullName>
    </recommendedName>
</protein>
<comment type="subcellular location">
    <subcellularLocation>
        <location evidence="2">Membrane</location>
        <topology evidence="2">Multi-pass membrane protein</topology>
    </subcellularLocation>
</comment>
<organism evidence="3 4">
    <name type="scientific">Nyssa sinensis</name>
    <dbReference type="NCBI Taxonomy" id="561372"/>
    <lineage>
        <taxon>Eukaryota</taxon>
        <taxon>Viridiplantae</taxon>
        <taxon>Streptophyta</taxon>
        <taxon>Embryophyta</taxon>
        <taxon>Tracheophyta</taxon>
        <taxon>Spermatophyta</taxon>
        <taxon>Magnoliopsida</taxon>
        <taxon>eudicotyledons</taxon>
        <taxon>Gunneridae</taxon>
        <taxon>Pentapetalae</taxon>
        <taxon>asterids</taxon>
        <taxon>Cornales</taxon>
        <taxon>Nyssaceae</taxon>
        <taxon>Nyssa</taxon>
    </lineage>
</organism>
<dbReference type="SUPFAM" id="SSF51197">
    <property type="entry name" value="Clavaminate synthase-like"/>
    <property type="match status" value="1"/>
</dbReference>
<dbReference type="Proteomes" id="UP000325577">
    <property type="component" value="Linkage Group LG2"/>
</dbReference>
<dbReference type="Gene3D" id="2.60.120.330">
    <property type="entry name" value="B-lactam Antibiotic, Isopenicillin N Synthase, Chain"/>
    <property type="match status" value="1"/>
</dbReference>
<dbReference type="CDD" id="cd12823">
    <property type="entry name" value="Mrs2_Mfm1p-like"/>
    <property type="match status" value="1"/>
</dbReference>
<dbReference type="OrthoDB" id="10251508at2759"/>
<dbReference type="EMBL" id="CM018043">
    <property type="protein sequence ID" value="KAA8531108.1"/>
    <property type="molecule type" value="Genomic_DNA"/>
</dbReference>
<feature type="transmembrane region" description="Helical" evidence="2">
    <location>
        <begin position="179"/>
        <end position="200"/>
    </location>
</feature>
<dbReference type="Gene3D" id="1.20.58.340">
    <property type="entry name" value="Magnesium transport protein CorA, transmembrane region"/>
    <property type="match status" value="1"/>
</dbReference>
<keyword evidence="2" id="KW-0406">Ion transport</keyword>
<evidence type="ECO:0000256" key="1">
    <source>
        <dbReference type="ARBA" id="ARBA00007535"/>
    </source>
</evidence>
<dbReference type="InterPro" id="IPR039204">
    <property type="entry name" value="MRS2-like"/>
</dbReference>
<name>A0A5J5ALI7_9ASTE</name>
<evidence type="ECO:0000313" key="3">
    <source>
        <dbReference type="EMBL" id="KAA8531108.1"/>
    </source>
</evidence>
<comment type="function">
    <text evidence="2">Magnesium transporter that may mediate the influx of magnesium.</text>
</comment>
<keyword evidence="2" id="KW-0472">Membrane</keyword>
<dbReference type="InterPro" id="IPR027443">
    <property type="entry name" value="IPNS-like_sf"/>
</dbReference>
<keyword evidence="4" id="KW-1185">Reference proteome</keyword>
<dbReference type="PANTHER" id="PTHR13890:SF29">
    <property type="entry name" value="MAGNESIUM TRANSPORTER MRS2-F"/>
    <property type="match status" value="1"/>
</dbReference>
<accession>A0A5J5ALI7</accession>